<dbReference type="EMBL" id="WUAV01000006">
    <property type="protein sequence ID" value="KAF1748530.1"/>
    <property type="molecule type" value="Genomic_DNA"/>
</dbReference>
<gene>
    <name evidence="2" type="ORF">GCK72_024997</name>
</gene>
<proteinExistence type="predicted"/>
<evidence type="ECO:0000256" key="1">
    <source>
        <dbReference type="SAM" id="MobiDB-lite"/>
    </source>
</evidence>
<dbReference type="Proteomes" id="UP000483820">
    <property type="component" value="Chromosome X"/>
</dbReference>
<dbReference type="KEGG" id="crq:GCK72_024997"/>
<feature type="region of interest" description="Disordered" evidence="1">
    <location>
        <begin position="156"/>
        <end position="182"/>
    </location>
</feature>
<accession>A0A6A5G0Q7</accession>
<evidence type="ECO:0000313" key="3">
    <source>
        <dbReference type="Proteomes" id="UP000483820"/>
    </source>
</evidence>
<dbReference type="CTD" id="9799104"/>
<feature type="compositionally biased region" description="Basic residues" evidence="1">
    <location>
        <begin position="167"/>
        <end position="177"/>
    </location>
</feature>
<organism evidence="2 3">
    <name type="scientific">Caenorhabditis remanei</name>
    <name type="common">Caenorhabditis vulgaris</name>
    <dbReference type="NCBI Taxonomy" id="31234"/>
    <lineage>
        <taxon>Eukaryota</taxon>
        <taxon>Metazoa</taxon>
        <taxon>Ecdysozoa</taxon>
        <taxon>Nematoda</taxon>
        <taxon>Chromadorea</taxon>
        <taxon>Rhabditida</taxon>
        <taxon>Rhabditina</taxon>
        <taxon>Rhabditomorpha</taxon>
        <taxon>Rhabditoidea</taxon>
        <taxon>Rhabditidae</taxon>
        <taxon>Peloderinae</taxon>
        <taxon>Caenorhabditis</taxon>
    </lineage>
</organism>
<feature type="region of interest" description="Disordered" evidence="1">
    <location>
        <begin position="197"/>
        <end position="220"/>
    </location>
</feature>
<evidence type="ECO:0000313" key="2">
    <source>
        <dbReference type="EMBL" id="KAF1748530.1"/>
    </source>
</evidence>
<dbReference type="GeneID" id="9799104"/>
<protein>
    <submittedName>
        <fullName evidence="2">Uncharacterized protein</fullName>
    </submittedName>
</protein>
<feature type="compositionally biased region" description="Basic and acidic residues" evidence="1">
    <location>
        <begin position="156"/>
        <end position="166"/>
    </location>
</feature>
<sequence length="220" mass="24936">MSLYTLPNPSGGPPITVAVVHQMLPSGRPPKLHYMERTLENGEVIRHTVVNENAVNALLINGFKRSYPEPGEVVSIETDPADTGHVICRPSPLLPLIKGLTPEILAAFIQPGDDAIARCHQELYRRQIARNRIPTRKEYEAALKLNLNPLLNLRKEEERKTKEEKKLTKKSHKKMPRGKFPSQKSVLEKIMLDAERDAVKRRPSSQARFPSQAFPMGRIW</sequence>
<reference evidence="2 3" key="1">
    <citation type="submission" date="2019-12" db="EMBL/GenBank/DDBJ databases">
        <title>Chromosome-level assembly of the Caenorhabditis remanei genome.</title>
        <authorList>
            <person name="Teterina A.A."/>
            <person name="Willis J.H."/>
            <person name="Phillips P.C."/>
        </authorList>
    </citation>
    <scope>NUCLEOTIDE SEQUENCE [LARGE SCALE GENOMIC DNA]</scope>
    <source>
        <strain evidence="2 3">PX506</strain>
        <tissue evidence="2">Whole organism</tissue>
    </source>
</reference>
<name>A0A6A5G0Q7_CAERE</name>
<dbReference type="AlphaFoldDB" id="A0A6A5G0Q7"/>
<comment type="caution">
    <text evidence="2">The sequence shown here is derived from an EMBL/GenBank/DDBJ whole genome shotgun (WGS) entry which is preliminary data.</text>
</comment>
<dbReference type="RefSeq" id="XP_003101147.2">
    <property type="nucleotide sequence ID" value="XM_003101099.2"/>
</dbReference>